<keyword evidence="1" id="KW-1133">Transmembrane helix</keyword>
<dbReference type="EMBL" id="BOQE01000001">
    <property type="protein sequence ID" value="GIM48211.1"/>
    <property type="molecule type" value="Genomic_DNA"/>
</dbReference>
<dbReference type="RefSeq" id="WP_282201109.1">
    <property type="nucleotide sequence ID" value="NZ_BOQE01000001.1"/>
</dbReference>
<keyword evidence="3" id="KW-1185">Reference proteome</keyword>
<dbReference type="InterPro" id="IPR014617">
    <property type="entry name" value="YphA_Bacsu"/>
</dbReference>
<proteinExistence type="predicted"/>
<evidence type="ECO:0000313" key="3">
    <source>
        <dbReference type="Proteomes" id="UP001057291"/>
    </source>
</evidence>
<keyword evidence="1" id="KW-0812">Transmembrane</keyword>
<dbReference type="Proteomes" id="UP001057291">
    <property type="component" value="Unassembled WGS sequence"/>
</dbReference>
<organism evidence="2 3">
    <name type="scientific">Collibacillus ludicampi</name>
    <dbReference type="NCBI Taxonomy" id="2771369"/>
    <lineage>
        <taxon>Bacteria</taxon>
        <taxon>Bacillati</taxon>
        <taxon>Bacillota</taxon>
        <taxon>Bacilli</taxon>
        <taxon>Bacillales</taxon>
        <taxon>Alicyclobacillaceae</taxon>
        <taxon>Collibacillus</taxon>
    </lineage>
</organism>
<accession>A0AAV4LKE9</accession>
<sequence length="213" mass="23263">MNPGVIATVLAIVGVILLLTDWGKSLCGEIGISPKAFGILLLAFLFATTKDVDTRFGSFNLGGMLFLLFVTTVSMYKSKRLTHSIYILSCVCTVASVELILMTLVPYDPAMFLVDGKILYPFVACLISVIFMRSQLAAVTGGVAGIFTASLLYPVIHFQMSAMQIVWADGDTRDLMASAALGSVLLHYFLRTAFQFVRTRIMNSKESYERGTS</sequence>
<gene>
    <name evidence="2" type="ORF">DNHGIG_37600</name>
</gene>
<evidence type="ECO:0000256" key="1">
    <source>
        <dbReference type="SAM" id="Phobius"/>
    </source>
</evidence>
<comment type="caution">
    <text evidence="2">The sequence shown here is derived from an EMBL/GenBank/DDBJ whole genome shotgun (WGS) entry which is preliminary data.</text>
</comment>
<feature type="transmembrane region" description="Helical" evidence="1">
    <location>
        <begin position="111"/>
        <end position="131"/>
    </location>
</feature>
<dbReference type="AlphaFoldDB" id="A0AAV4LKE9"/>
<keyword evidence="1" id="KW-0472">Membrane</keyword>
<feature type="transmembrane region" description="Helical" evidence="1">
    <location>
        <begin position="30"/>
        <end position="47"/>
    </location>
</feature>
<feature type="transmembrane region" description="Helical" evidence="1">
    <location>
        <begin position="6"/>
        <end position="23"/>
    </location>
</feature>
<feature type="transmembrane region" description="Helical" evidence="1">
    <location>
        <begin position="176"/>
        <end position="197"/>
    </location>
</feature>
<feature type="transmembrane region" description="Helical" evidence="1">
    <location>
        <begin position="136"/>
        <end position="156"/>
    </location>
</feature>
<protein>
    <submittedName>
        <fullName evidence="2">Uncharacterized protein</fullName>
    </submittedName>
</protein>
<dbReference type="Pfam" id="PF24124">
    <property type="entry name" value="YphA"/>
    <property type="match status" value="1"/>
</dbReference>
<name>A0AAV4LKE9_9BACL</name>
<feature type="transmembrane region" description="Helical" evidence="1">
    <location>
        <begin position="85"/>
        <end position="105"/>
    </location>
</feature>
<reference evidence="2" key="1">
    <citation type="journal article" date="2023" name="Int. J. Syst. Evol. Microbiol.">
        <title>Collibacillus ludicampi gen. nov., sp. nov., a new soil bacterium of the family Alicyclobacillaceae.</title>
        <authorList>
            <person name="Jojima T."/>
            <person name="Ioku Y."/>
            <person name="Fukuta Y."/>
            <person name="Shirasaka N."/>
            <person name="Matsumura Y."/>
            <person name="Mori M."/>
        </authorList>
    </citation>
    <scope>NUCLEOTIDE SEQUENCE</scope>
    <source>
        <strain evidence="2">TP075</strain>
    </source>
</reference>
<feature type="transmembrane region" description="Helical" evidence="1">
    <location>
        <begin position="59"/>
        <end position="76"/>
    </location>
</feature>
<evidence type="ECO:0000313" key="2">
    <source>
        <dbReference type="EMBL" id="GIM48211.1"/>
    </source>
</evidence>